<evidence type="ECO:0000313" key="13">
    <source>
        <dbReference type="Proteomes" id="UP001497497"/>
    </source>
</evidence>
<dbReference type="PRINTS" id="PR00776">
    <property type="entry name" value="HEMOGLOBNASE"/>
</dbReference>
<evidence type="ECO:0000256" key="10">
    <source>
        <dbReference type="PIRSR" id="PIRSR019663-1"/>
    </source>
</evidence>
<comment type="catalytic activity">
    <reaction evidence="1">
        <text>Hydrolysis of proteins and small molecule substrates at -Asn-|-Xaa- bonds.</text>
        <dbReference type="EC" id="3.4.22.34"/>
    </reaction>
</comment>
<dbReference type="GO" id="GO:0051603">
    <property type="term" value="P:proteolysis involved in protein catabolic process"/>
    <property type="evidence" value="ECO:0007669"/>
    <property type="project" value="TreeGrafter"/>
</dbReference>
<dbReference type="CDD" id="cd21115">
    <property type="entry name" value="legumain_C"/>
    <property type="match status" value="1"/>
</dbReference>
<feature type="active site" description="Nucleophile" evidence="10">
    <location>
        <position position="186"/>
    </location>
</feature>
<dbReference type="InterPro" id="IPR046427">
    <property type="entry name" value="Legumain_prodom_sf"/>
</dbReference>
<dbReference type="GO" id="GO:0005773">
    <property type="term" value="C:vacuole"/>
    <property type="evidence" value="ECO:0007669"/>
    <property type="project" value="GOC"/>
</dbReference>
<keyword evidence="13" id="KW-1185">Reference proteome</keyword>
<reference evidence="12 13" key="1">
    <citation type="submission" date="2024-04" db="EMBL/GenBank/DDBJ databases">
        <authorList>
            <consortium name="Genoscope - CEA"/>
            <person name="William W."/>
        </authorList>
    </citation>
    <scope>NUCLEOTIDE SEQUENCE [LARGE SCALE GENOMIC DNA]</scope>
</reference>
<evidence type="ECO:0000313" key="12">
    <source>
        <dbReference type="EMBL" id="CAL1542423.1"/>
    </source>
</evidence>
<accession>A0AAV2I9G4</accession>
<dbReference type="PANTHER" id="PTHR12000:SF42">
    <property type="entry name" value="LEGUMAIN"/>
    <property type="match status" value="1"/>
</dbReference>
<dbReference type="Pfam" id="PF01650">
    <property type="entry name" value="Peptidase_C13"/>
    <property type="match status" value="1"/>
</dbReference>
<dbReference type="InterPro" id="IPR048501">
    <property type="entry name" value="Legum_prodom"/>
</dbReference>
<evidence type="ECO:0000256" key="9">
    <source>
        <dbReference type="ARBA" id="ARBA00069042"/>
    </source>
</evidence>
<keyword evidence="7" id="KW-0788">Thiol protease</keyword>
<evidence type="ECO:0000256" key="8">
    <source>
        <dbReference type="ARBA" id="ARBA00055993"/>
    </source>
</evidence>
<gene>
    <name evidence="12" type="ORF">GSLYS_00016017001</name>
</gene>
<dbReference type="GO" id="GO:0004197">
    <property type="term" value="F:cysteine-type endopeptidase activity"/>
    <property type="evidence" value="ECO:0007669"/>
    <property type="project" value="UniProtKB-EC"/>
</dbReference>
<comment type="function">
    <text evidence="8">This protease is used by the parasite for degradation of the host globin.</text>
</comment>
<feature type="active site" evidence="10">
    <location>
        <position position="143"/>
    </location>
</feature>
<dbReference type="PANTHER" id="PTHR12000">
    <property type="entry name" value="HEMOGLOBINASE FAMILY MEMBER"/>
    <property type="match status" value="1"/>
</dbReference>
<dbReference type="Gene3D" id="1.10.132.130">
    <property type="match status" value="1"/>
</dbReference>
<evidence type="ECO:0000256" key="6">
    <source>
        <dbReference type="ARBA" id="ARBA00022801"/>
    </source>
</evidence>
<keyword evidence="5" id="KW-0732">Signal</keyword>
<sequence>MNVLFYIPVLSSFLSIAFGGNHWALLVAGSNGYYNYRHQADICHAYHVIRSNGIPDERIVVMMYDDIANSPDNPVPNNIINHPDGPNVYAGVLKDYTKEEVTPEVFLKVLTGDAAGVKKLLGREGKVINSGPDDKIFVNFADHGAPGILAFPNDVVSHHFHEERKVVDGRVEAKSSSRMVFYIEACESGSMFDRILESNINVFVTTAANPDESSYACYYDDKRETYLGDVYSVMWMEDSDKEDLSAETLQSQFKIVKKETNTSHVMEYGDLSMGKLKVGDFQGNLTSNNPLRSFALKFHPTLDAVPSEDVQMEVLKRKLSKSNGDEQIRHKAALDALMKRKDSTEQFFKNIVGLVTKFHLYDIFLRAPLVFTDFKCYRESLRLVREMCPSLDLVQNDYALRKLRVLANMCETDIPHEKIWAAIGKVSYETSFCTSAF</sequence>
<dbReference type="InterPro" id="IPR001096">
    <property type="entry name" value="Peptidase_C13"/>
</dbReference>
<dbReference type="EMBL" id="CAXITT010000484">
    <property type="protein sequence ID" value="CAL1542423.1"/>
    <property type="molecule type" value="Genomic_DNA"/>
</dbReference>
<dbReference type="PIRSF" id="PIRSF019663">
    <property type="entry name" value="Legumain"/>
    <property type="match status" value="1"/>
</dbReference>
<dbReference type="Gene3D" id="3.40.50.1460">
    <property type="match status" value="1"/>
</dbReference>
<evidence type="ECO:0000256" key="7">
    <source>
        <dbReference type="ARBA" id="ARBA00022807"/>
    </source>
</evidence>
<dbReference type="Proteomes" id="UP001497497">
    <property type="component" value="Unassembled WGS sequence"/>
</dbReference>
<evidence type="ECO:0000256" key="5">
    <source>
        <dbReference type="ARBA" id="ARBA00022729"/>
    </source>
</evidence>
<keyword evidence="4" id="KW-0645">Protease</keyword>
<feature type="domain" description="Legumain prodomain" evidence="11">
    <location>
        <begin position="369"/>
        <end position="425"/>
    </location>
</feature>
<proteinExistence type="inferred from homology"/>
<protein>
    <recommendedName>
        <fullName evidence="9">Hemoglobinase</fullName>
        <ecNumber evidence="3">3.4.22.34</ecNumber>
    </recommendedName>
</protein>
<evidence type="ECO:0000256" key="1">
    <source>
        <dbReference type="ARBA" id="ARBA00000810"/>
    </source>
</evidence>
<dbReference type="FunFam" id="3.40.50.1460:FF:000006">
    <property type="entry name" value="Legumain"/>
    <property type="match status" value="1"/>
</dbReference>
<evidence type="ECO:0000259" key="11">
    <source>
        <dbReference type="Pfam" id="PF20985"/>
    </source>
</evidence>
<organism evidence="12 13">
    <name type="scientific">Lymnaea stagnalis</name>
    <name type="common">Great pond snail</name>
    <name type="synonym">Helix stagnalis</name>
    <dbReference type="NCBI Taxonomy" id="6523"/>
    <lineage>
        <taxon>Eukaryota</taxon>
        <taxon>Metazoa</taxon>
        <taxon>Spiralia</taxon>
        <taxon>Lophotrochozoa</taxon>
        <taxon>Mollusca</taxon>
        <taxon>Gastropoda</taxon>
        <taxon>Heterobranchia</taxon>
        <taxon>Euthyneura</taxon>
        <taxon>Panpulmonata</taxon>
        <taxon>Hygrophila</taxon>
        <taxon>Lymnaeoidea</taxon>
        <taxon>Lymnaeidae</taxon>
        <taxon>Lymnaea</taxon>
    </lineage>
</organism>
<evidence type="ECO:0000256" key="4">
    <source>
        <dbReference type="ARBA" id="ARBA00022670"/>
    </source>
</evidence>
<comment type="similarity">
    <text evidence="2">Belongs to the peptidase C13 family.</text>
</comment>
<dbReference type="AlphaFoldDB" id="A0AAV2I9G4"/>
<dbReference type="GO" id="GO:0006624">
    <property type="term" value="P:vacuolar protein processing"/>
    <property type="evidence" value="ECO:0007669"/>
    <property type="project" value="TreeGrafter"/>
</dbReference>
<dbReference type="EC" id="3.4.22.34" evidence="3"/>
<evidence type="ECO:0000256" key="3">
    <source>
        <dbReference type="ARBA" id="ARBA00012628"/>
    </source>
</evidence>
<comment type="caution">
    <text evidence="12">The sequence shown here is derived from an EMBL/GenBank/DDBJ whole genome shotgun (WGS) entry which is preliminary data.</text>
</comment>
<evidence type="ECO:0000256" key="2">
    <source>
        <dbReference type="ARBA" id="ARBA00009941"/>
    </source>
</evidence>
<dbReference type="Pfam" id="PF20985">
    <property type="entry name" value="Legum_prodom"/>
    <property type="match status" value="1"/>
</dbReference>
<name>A0AAV2I9G4_LYMST</name>
<keyword evidence="6" id="KW-0378">Hydrolase</keyword>